<evidence type="ECO:0000313" key="11">
    <source>
        <dbReference type="Proteomes" id="UP000827092"/>
    </source>
</evidence>
<evidence type="ECO:0000256" key="7">
    <source>
        <dbReference type="PROSITE-ProRule" id="PRU00042"/>
    </source>
</evidence>
<dbReference type="SMART" id="SM00249">
    <property type="entry name" value="PHD"/>
    <property type="match status" value="1"/>
</dbReference>
<evidence type="ECO:0000256" key="3">
    <source>
        <dbReference type="ARBA" id="ARBA00022737"/>
    </source>
</evidence>
<dbReference type="Gene3D" id="3.30.40.10">
    <property type="entry name" value="Zinc/RING finger domain, C3HC4 (zinc finger)"/>
    <property type="match status" value="1"/>
</dbReference>
<dbReference type="PANTHER" id="PTHR15856">
    <property type="entry name" value="PHD FINGER PROTEIN 20-RELATED"/>
    <property type="match status" value="1"/>
</dbReference>
<feature type="region of interest" description="Disordered" evidence="8">
    <location>
        <begin position="647"/>
        <end position="771"/>
    </location>
</feature>
<sequence length="1292" mass="145085">MEQSDNTKQQDTDKSALDSSSLSSNTDSQVAENIEPFHEQNINIASDDFGKASEMPPSPILATNSESEDAFSIGNPKSVDDRNMSAASDTFENVSLSEQDTACSNSSTRKGPEGVASEIATVKAVNAWMQCLEGVSMDNPDENSQDMDLKKNNKKKRKRSHTTSSKDSEPPVPMPPGIVLPQIEGVSWKVGESVQVYEKSVWYDAKIIDINWVKKSVKIHYLHWNSRYDFWLPMKSERIRSSESERPPTKKPHRQYVIGETVLAKWKDNNFYEAVVKKSLAEDEYLIAFISDGIQRKRNVSDIKELGEVAPIIPYVAEPIVKVATKQFVIEEDHNQYKCFFEGCTKSFRKEKLLDSHLKHYHNYEEKKSRKPRPGPKPTTPTLGQAIKASEVKANIKLEPISKPNASRMEQKRKNIVEFKSSNNAKEILEKGKGVESPGIRATPKLKKPPSSFVSPTDLKNSMPPPGIISHEISTPEATEDDSSGRRSNKRKVSLPAKFADSEMYITTPLFKQIHNERKSSSRQNRFSPTEEASSTPKFEVKRNVRRSQNKADAIQEVRGIKKEPIFEVTSEASNIKQILDEDPLAVEPKVSTISKTFGNTSNESKSFSRTLFSTSETSYSKTLFSTGIKEGTLDAFKTPATKEALISRASGSQQTDNLDPIALNKTSSDSTTVGITGDIAKSSLQEESVEKVGSDSEAKPSVPEMTKEIKSSPVSKPKPALSSPRHSPVKQPAKVPASNELKNIPLKTSPLKETPARSSNATSPNSAGHVMSTRFKDAVAEKEETGVRRGLRDKRKIKRPSWMEKQPKRRRTRSKNNSISMDLEIIKNGHQHPAQPIPQTQGIAVAETDDQVVCICDSTEDEGKMVQCDYCNTWQHCICLDIKIVKDDDEHMCWNCHYAKSDKNFKNQNYLSWVAKKELPLPKPTKEVEVSKLEKKVVVMKPVRHVSELFNKAQAMKRLLPKVRAIIESFNKNPTNKFEAKRSSFFKGSFPRSPVSSSDENSLANSTRKLHAVFFLDVLVSEAFVSHNYLTDFLSHHDIKSLATLRPLATRYLENTMSDKPSSKCKKDAEFLQRHGNLHHILKQISLNCKLLQFGKYGSNSANLFKSNTVMRLEDSKYFGQLFADIRLGKHNFTLRSFGTDKDLVVSPHSINGIEEDSSMDEHEMIGFFLVHRYENGRKNDLCIGVCFQSEPFTVGKCLSEMSSVGHKVVDGLKEQLEMEHNEYCPKDLKEHLLANFSEMRADLDSLFSGIKALRVRENLDSKGGKSAEASIHEMRGIIRDLKLLLEVDEL</sequence>
<accession>A0AAV6V0G9</accession>
<dbReference type="PROSITE" id="PS50157">
    <property type="entry name" value="ZINC_FINGER_C2H2_2"/>
    <property type="match status" value="1"/>
</dbReference>
<keyword evidence="3" id="KW-0677">Repeat</keyword>
<comment type="subcellular location">
    <subcellularLocation>
        <location evidence="1">Nucleus</location>
    </subcellularLocation>
</comment>
<comment type="caution">
    <text evidence="10">The sequence shown here is derived from an EMBL/GenBank/DDBJ whole genome shotgun (WGS) entry which is preliminary data.</text>
</comment>
<dbReference type="GO" id="GO:0044545">
    <property type="term" value="C:NSL complex"/>
    <property type="evidence" value="ECO:0007669"/>
    <property type="project" value="TreeGrafter"/>
</dbReference>
<feature type="compositionally biased region" description="Basic and acidic residues" evidence="8">
    <location>
        <begin position="689"/>
        <end position="699"/>
    </location>
</feature>
<evidence type="ECO:0000256" key="2">
    <source>
        <dbReference type="ARBA" id="ARBA00022723"/>
    </source>
</evidence>
<dbReference type="CDD" id="cd20104">
    <property type="entry name" value="MBT_PHF20L1-like"/>
    <property type="match status" value="1"/>
</dbReference>
<proteinExistence type="predicted"/>
<keyword evidence="5" id="KW-0862">Zinc</keyword>
<keyword evidence="2" id="KW-0479">Metal-binding</keyword>
<name>A0AAV6V0G9_9ARAC</name>
<dbReference type="InterPro" id="IPR011011">
    <property type="entry name" value="Znf_FYVE_PHD"/>
</dbReference>
<dbReference type="InterPro" id="IPR013087">
    <property type="entry name" value="Znf_C2H2_type"/>
</dbReference>
<protein>
    <recommendedName>
        <fullName evidence="9">C2H2-type domain-containing protein</fullName>
    </recommendedName>
</protein>
<dbReference type="PROSITE" id="PS00028">
    <property type="entry name" value="ZINC_FINGER_C2H2_1"/>
    <property type="match status" value="1"/>
</dbReference>
<dbReference type="InterPro" id="IPR002999">
    <property type="entry name" value="Tudor"/>
</dbReference>
<dbReference type="GO" id="GO:0008270">
    <property type="term" value="F:zinc ion binding"/>
    <property type="evidence" value="ECO:0007669"/>
    <property type="project" value="UniProtKB-KW"/>
</dbReference>
<feature type="region of interest" description="Disordered" evidence="8">
    <location>
        <begin position="136"/>
        <end position="177"/>
    </location>
</feature>
<feature type="domain" description="C2H2-type" evidence="9">
    <location>
        <begin position="337"/>
        <end position="367"/>
    </location>
</feature>
<gene>
    <name evidence="10" type="ORF">JTE90_023051</name>
</gene>
<dbReference type="InterPro" id="IPR001965">
    <property type="entry name" value="Znf_PHD"/>
</dbReference>
<feature type="compositionally biased region" description="Polar residues" evidence="8">
    <location>
        <begin position="665"/>
        <end position="675"/>
    </location>
</feature>
<feature type="region of interest" description="Disordered" evidence="8">
    <location>
        <begin position="515"/>
        <end position="549"/>
    </location>
</feature>
<feature type="region of interest" description="Disordered" evidence="8">
    <location>
        <begin position="428"/>
        <end position="495"/>
    </location>
</feature>
<feature type="region of interest" description="Disordered" evidence="8">
    <location>
        <begin position="783"/>
        <end position="818"/>
    </location>
</feature>
<dbReference type="SUPFAM" id="SSF63748">
    <property type="entry name" value="Tudor/PWWP/MBT"/>
    <property type="match status" value="1"/>
</dbReference>
<evidence type="ECO:0000256" key="4">
    <source>
        <dbReference type="ARBA" id="ARBA00022771"/>
    </source>
</evidence>
<keyword evidence="4 7" id="KW-0863">Zinc-finger</keyword>
<dbReference type="PANTHER" id="PTHR15856:SF51">
    <property type="entry name" value="MBD-R2"/>
    <property type="match status" value="1"/>
</dbReference>
<dbReference type="Gene3D" id="2.30.30.140">
    <property type="match status" value="2"/>
</dbReference>
<evidence type="ECO:0000256" key="8">
    <source>
        <dbReference type="SAM" id="MobiDB-lite"/>
    </source>
</evidence>
<evidence type="ECO:0000259" key="9">
    <source>
        <dbReference type="PROSITE" id="PS50157"/>
    </source>
</evidence>
<dbReference type="SUPFAM" id="SSF57903">
    <property type="entry name" value="FYVE/PHD zinc finger"/>
    <property type="match status" value="1"/>
</dbReference>
<feature type="compositionally biased region" description="Polar residues" evidence="8">
    <location>
        <begin position="757"/>
        <end position="767"/>
    </location>
</feature>
<dbReference type="InterPro" id="IPR043449">
    <property type="entry name" value="PHF20-like"/>
</dbReference>
<evidence type="ECO:0000256" key="5">
    <source>
        <dbReference type="ARBA" id="ARBA00022833"/>
    </source>
</evidence>
<evidence type="ECO:0000256" key="1">
    <source>
        <dbReference type="ARBA" id="ARBA00004123"/>
    </source>
</evidence>
<organism evidence="10 11">
    <name type="scientific">Oedothorax gibbosus</name>
    <dbReference type="NCBI Taxonomy" id="931172"/>
    <lineage>
        <taxon>Eukaryota</taxon>
        <taxon>Metazoa</taxon>
        <taxon>Ecdysozoa</taxon>
        <taxon>Arthropoda</taxon>
        <taxon>Chelicerata</taxon>
        <taxon>Arachnida</taxon>
        <taxon>Araneae</taxon>
        <taxon>Araneomorphae</taxon>
        <taxon>Entelegynae</taxon>
        <taxon>Araneoidea</taxon>
        <taxon>Linyphiidae</taxon>
        <taxon>Erigoninae</taxon>
        <taxon>Oedothorax</taxon>
    </lineage>
</organism>
<reference evidence="10 11" key="1">
    <citation type="journal article" date="2022" name="Nat. Ecol. Evol.">
        <title>A masculinizing supergene underlies an exaggerated male reproductive morph in a spider.</title>
        <authorList>
            <person name="Hendrickx F."/>
            <person name="De Corte Z."/>
            <person name="Sonet G."/>
            <person name="Van Belleghem S.M."/>
            <person name="Kostlbacher S."/>
            <person name="Vangestel C."/>
        </authorList>
    </citation>
    <scope>NUCLEOTIDE SEQUENCE [LARGE SCALE GENOMIC DNA]</scope>
    <source>
        <strain evidence="10">W744_W776</strain>
    </source>
</reference>
<feature type="compositionally biased region" description="Low complexity" evidence="8">
    <location>
        <begin position="17"/>
        <end position="28"/>
    </location>
</feature>
<dbReference type="GO" id="GO:0006357">
    <property type="term" value="P:regulation of transcription by RNA polymerase II"/>
    <property type="evidence" value="ECO:0007669"/>
    <property type="project" value="TreeGrafter"/>
</dbReference>
<dbReference type="GO" id="GO:0005634">
    <property type="term" value="C:nucleus"/>
    <property type="evidence" value="ECO:0007669"/>
    <property type="project" value="UniProtKB-SubCell"/>
</dbReference>
<dbReference type="InterPro" id="IPR013083">
    <property type="entry name" value="Znf_RING/FYVE/PHD"/>
</dbReference>
<feature type="region of interest" description="Disordered" evidence="8">
    <location>
        <begin position="363"/>
        <end position="383"/>
    </location>
</feature>
<keyword evidence="6" id="KW-0539">Nucleus</keyword>
<keyword evidence="11" id="KW-1185">Reference proteome</keyword>
<evidence type="ECO:0000256" key="6">
    <source>
        <dbReference type="ARBA" id="ARBA00023242"/>
    </source>
</evidence>
<dbReference type="InterPro" id="IPR016197">
    <property type="entry name" value="Chromo-like_dom_sf"/>
</dbReference>
<dbReference type="SUPFAM" id="SSF54160">
    <property type="entry name" value="Chromo domain-like"/>
    <property type="match status" value="1"/>
</dbReference>
<evidence type="ECO:0000313" key="10">
    <source>
        <dbReference type="EMBL" id="KAG8190079.1"/>
    </source>
</evidence>
<dbReference type="EMBL" id="JAFNEN010000195">
    <property type="protein sequence ID" value="KAG8190079.1"/>
    <property type="molecule type" value="Genomic_DNA"/>
</dbReference>
<feature type="compositionally biased region" description="Basic residues" evidence="8">
    <location>
        <begin position="790"/>
        <end position="800"/>
    </location>
</feature>
<feature type="compositionally biased region" description="Polar residues" evidence="8">
    <location>
        <begin position="522"/>
        <end position="537"/>
    </location>
</feature>
<dbReference type="SMART" id="SM00333">
    <property type="entry name" value="TUDOR"/>
    <property type="match status" value="2"/>
</dbReference>
<dbReference type="Proteomes" id="UP000827092">
    <property type="component" value="Unassembled WGS sequence"/>
</dbReference>
<feature type="region of interest" description="Disordered" evidence="8">
    <location>
        <begin position="1"/>
        <end position="115"/>
    </location>
</feature>
<feature type="compositionally biased region" description="Polar residues" evidence="8">
    <location>
        <begin position="85"/>
        <end position="109"/>
    </location>
</feature>
<feature type="compositionally biased region" description="Basic residues" evidence="8">
    <location>
        <begin position="152"/>
        <end position="161"/>
    </location>
</feature>